<sequence length="906" mass="104260">MSGGFFRGTSADQDTRFSNKQAKLLKTQKFAPELDHLVDTSKVKMDVMKPWIAKRVTELLGFEDEVLINFIYGLLEEKEADGKKIQIQLTGFMEKNTVKFMRELWTLLLSAQQNASGVPQQFLDEKEAEIQQKKAEDDRIAQEIQKKREMEENDSELVKNKVMDGDAGNSRSYGDPVGSALNSTNFNTEEEKNNDFKRSLRAKNRFFLSRGSRRSRSISLSPRARQRSISPRNNSRSPPRRSHSIDRHHRSSWRSTSPRRSISPRRHSPRSTPSISRRRSPYSRRGSPSLSRYPSPFTRRRSPLRRKSPSSGPLRSLSPRHRRSPARVPRRSPSPASRRSPVRRRFSPGRRTSPSPVRRRPRSPSPGRRRPRSPSPGRRRPRSPSPRRRRPRSPSPGRRRPRSPSPGRRRLRSPSPGRRRPRSPSPGRRRPRSPSPGRRRPRSPSPGRRRPRSPSPGRRRPWSRSPIRRQSPSPKRQRTSPSSPKTRSANRPLSPEGRRSTSPYNSRSPNRSRQSLSKDTEKETNGTPSVKDRVVHSRGQEQKSDDNNRDGARIVGNNSPDSEHRLSKSLRPPNYEERNSTRDSSYKNSDKPIPSQGSTDTSGDEEHSRARENARKANSCRRKTKDLSAGLQPKKISAGDSSPRDKSPFILQQSGKVVQKKHPDQLSESSEDELAGRRTKHQTDSPDDSRRKQHSPTRIENDESYSKGGRNSEHVMRGLRDDSDDAIDTKKYLSKVNEDSQSDDGSPLKKTKKKTDGNRHIDSGSSGSEEPDKHRTHSEKRRHKKTHKHKKQYDDSSESDSEPDGKDAKRRRRKEEKRLRKEERRRRREERHRRRAERHASKRKLKNTDTVTMPSDSEKDRDSDSDGDVRKRVSNAGREESDQKKLEIELREKALESLRAKKAINN</sequence>
<feature type="compositionally biased region" description="Basic and acidic residues" evidence="2">
    <location>
        <begin position="856"/>
        <end position="887"/>
    </location>
</feature>
<reference evidence="3" key="1">
    <citation type="submission" date="2015-12" db="EMBL/GenBank/DDBJ databases">
        <title>Update maize B73 reference genome by single molecule sequencing technologies.</title>
        <authorList>
            <consortium name="Maize Genome Sequencing Project"/>
            <person name="Ware D."/>
        </authorList>
    </citation>
    <scope>NUCLEOTIDE SEQUENCE [LARGE SCALE GENOMIC DNA]</scope>
    <source>
        <tissue evidence="3">Seedling</tissue>
    </source>
</reference>
<dbReference type="InParanoid" id="A0A1D6JXU1"/>
<dbReference type="Pfam" id="PF01480">
    <property type="entry name" value="PWI"/>
    <property type="match status" value="1"/>
</dbReference>
<dbReference type="PROSITE" id="PS51025">
    <property type="entry name" value="PWI"/>
    <property type="match status" value="1"/>
</dbReference>
<dbReference type="PANTHER" id="PTHR23148">
    <property type="entry name" value="SERINE/ARGININE REGULATED NUCLEAR MATRIX PROTEIN"/>
    <property type="match status" value="1"/>
</dbReference>
<dbReference type="STRING" id="4577.A0A1D6JXU1"/>
<dbReference type="IntAct" id="A0A1D6JXU1">
    <property type="interactions" value="2"/>
</dbReference>
<feature type="compositionally biased region" description="Basic and acidic residues" evidence="2">
    <location>
        <begin position="189"/>
        <end position="198"/>
    </location>
</feature>
<feature type="compositionally biased region" description="Basic and acidic residues" evidence="2">
    <location>
        <begin position="697"/>
        <end position="731"/>
    </location>
</feature>
<evidence type="ECO:0000256" key="1">
    <source>
        <dbReference type="ARBA" id="ARBA00022664"/>
    </source>
</evidence>
<name>A0A1D6JXU1_MAIZE</name>
<proteinExistence type="predicted"/>
<feature type="compositionally biased region" description="Low complexity" evidence="2">
    <location>
        <begin position="463"/>
        <end position="484"/>
    </location>
</feature>
<organism evidence="3">
    <name type="scientific">Zea mays</name>
    <name type="common">Maize</name>
    <dbReference type="NCBI Taxonomy" id="4577"/>
    <lineage>
        <taxon>Eukaryota</taxon>
        <taxon>Viridiplantae</taxon>
        <taxon>Streptophyta</taxon>
        <taxon>Embryophyta</taxon>
        <taxon>Tracheophyta</taxon>
        <taxon>Spermatophyta</taxon>
        <taxon>Magnoliopsida</taxon>
        <taxon>Liliopsida</taxon>
        <taxon>Poales</taxon>
        <taxon>Poaceae</taxon>
        <taxon>PACMAD clade</taxon>
        <taxon>Panicoideae</taxon>
        <taxon>Andropogonodae</taxon>
        <taxon>Andropogoneae</taxon>
        <taxon>Tripsacinae</taxon>
        <taxon>Zea</taxon>
    </lineage>
</organism>
<dbReference type="OrthoDB" id="163257at2759"/>
<feature type="region of interest" description="Disordered" evidence="2">
    <location>
        <begin position="145"/>
        <end position="887"/>
    </location>
</feature>
<feature type="compositionally biased region" description="Basic residues" evidence="2">
    <location>
        <begin position="774"/>
        <end position="791"/>
    </location>
</feature>
<dbReference type="AlphaFoldDB" id="A0A1D6JXU1"/>
<dbReference type="SUPFAM" id="SSF101233">
    <property type="entry name" value="PWI domain"/>
    <property type="match status" value="1"/>
</dbReference>
<feature type="compositionally biased region" description="Basic and acidic residues" evidence="2">
    <location>
        <begin position="145"/>
        <end position="164"/>
    </location>
</feature>
<dbReference type="InterPro" id="IPR052225">
    <property type="entry name" value="Ser/Arg_repetitive_matrix"/>
</dbReference>
<gene>
    <name evidence="3" type="ORF">ZEAMMB73_Zm00001d028579</name>
</gene>
<feature type="compositionally biased region" description="Basic and acidic residues" evidence="2">
    <location>
        <begin position="516"/>
        <end position="552"/>
    </location>
</feature>
<feature type="compositionally biased region" description="Basic residues" evidence="2">
    <location>
        <begin position="823"/>
        <end position="845"/>
    </location>
</feature>
<feature type="compositionally biased region" description="Basic residues" evidence="2">
    <location>
        <begin position="318"/>
        <end position="330"/>
    </location>
</feature>
<feature type="compositionally biased region" description="Low complexity" evidence="2">
    <location>
        <begin position="500"/>
        <end position="515"/>
    </location>
</feature>
<dbReference type="ExpressionAtlas" id="A0A1D6JXU1">
    <property type="expression patterns" value="baseline and differential"/>
</dbReference>
<dbReference type="EMBL" id="CM007647">
    <property type="protein sequence ID" value="ONL96480.1"/>
    <property type="molecule type" value="Genomic_DNA"/>
</dbReference>
<feature type="compositionally biased region" description="Basic and acidic residues" evidence="2">
    <location>
        <begin position="574"/>
        <end position="590"/>
    </location>
</feature>
<evidence type="ECO:0000256" key="2">
    <source>
        <dbReference type="SAM" id="MobiDB-lite"/>
    </source>
</evidence>
<dbReference type="Gene3D" id="1.20.1390.10">
    <property type="entry name" value="PWI domain"/>
    <property type="match status" value="1"/>
</dbReference>
<keyword evidence="1" id="KW-0507">mRNA processing</keyword>
<feature type="compositionally biased region" description="Low complexity" evidence="2">
    <location>
        <begin position="217"/>
        <end position="237"/>
    </location>
</feature>
<dbReference type="SMART" id="SM00311">
    <property type="entry name" value="PWI"/>
    <property type="match status" value="1"/>
</dbReference>
<feature type="compositionally biased region" description="Basic residues" evidence="2">
    <location>
        <begin position="357"/>
        <end position="462"/>
    </location>
</feature>
<dbReference type="PANTHER" id="PTHR23148:SF0">
    <property type="entry name" value="SERINE_ARGININE REPETITIVE MATRIX PROTEIN 1"/>
    <property type="match status" value="1"/>
</dbReference>
<feature type="compositionally biased region" description="Basic and acidic residues" evidence="2">
    <location>
        <begin position="681"/>
        <end position="690"/>
    </location>
</feature>
<accession>A0A1D6JXU1</accession>
<dbReference type="FunCoup" id="A0A1D6JXU1">
    <property type="interactions" value="2065"/>
</dbReference>
<evidence type="ECO:0000313" key="3">
    <source>
        <dbReference type="EMBL" id="ONL96480.1"/>
    </source>
</evidence>
<dbReference type="InterPro" id="IPR002483">
    <property type="entry name" value="PWI_dom"/>
</dbReference>
<feature type="compositionally biased region" description="Basic and acidic residues" evidence="2">
    <location>
        <begin position="604"/>
        <end position="615"/>
    </location>
</feature>
<dbReference type="SMR" id="A0A1D6JXU1"/>
<protein>
    <submittedName>
        <fullName evidence="3">Splicing factor PWI domain-containing protein</fullName>
    </submittedName>
</protein>
<feature type="compositionally biased region" description="Low complexity" evidence="2">
    <location>
        <begin position="283"/>
        <end position="297"/>
    </location>
</feature>
<dbReference type="InterPro" id="IPR036483">
    <property type="entry name" value="PWI_dom_sf"/>
</dbReference>
<feature type="compositionally biased region" description="Basic residues" evidence="2">
    <location>
        <begin position="298"/>
        <end position="308"/>
    </location>
</feature>
<dbReference type="GO" id="GO:0006397">
    <property type="term" value="P:mRNA processing"/>
    <property type="evidence" value="ECO:0007669"/>
    <property type="project" value="UniProtKB-KW"/>
</dbReference>
<feature type="compositionally biased region" description="Basic residues" evidence="2">
    <location>
        <begin position="238"/>
        <end position="252"/>
    </location>
</feature>